<evidence type="ECO:0000313" key="1">
    <source>
        <dbReference type="EMBL" id="KAH6938921.1"/>
    </source>
</evidence>
<proteinExistence type="predicted"/>
<dbReference type="Proteomes" id="UP000821845">
    <property type="component" value="Chromosome 2"/>
</dbReference>
<gene>
    <name evidence="1" type="ORF">HPB50_014846</name>
</gene>
<keyword evidence="2" id="KW-1185">Reference proteome</keyword>
<reference evidence="1" key="1">
    <citation type="submission" date="2020-05" db="EMBL/GenBank/DDBJ databases">
        <title>Large-scale comparative analyses of tick genomes elucidate their genetic diversity and vector capacities.</title>
        <authorList>
            <person name="Jia N."/>
            <person name="Wang J."/>
            <person name="Shi W."/>
            <person name="Du L."/>
            <person name="Sun Y."/>
            <person name="Zhan W."/>
            <person name="Jiang J."/>
            <person name="Wang Q."/>
            <person name="Zhang B."/>
            <person name="Ji P."/>
            <person name="Sakyi L.B."/>
            <person name="Cui X."/>
            <person name="Yuan T."/>
            <person name="Jiang B."/>
            <person name="Yang W."/>
            <person name="Lam T.T.-Y."/>
            <person name="Chang Q."/>
            <person name="Ding S."/>
            <person name="Wang X."/>
            <person name="Zhu J."/>
            <person name="Ruan X."/>
            <person name="Zhao L."/>
            <person name="Wei J."/>
            <person name="Que T."/>
            <person name="Du C."/>
            <person name="Cheng J."/>
            <person name="Dai P."/>
            <person name="Han X."/>
            <person name="Huang E."/>
            <person name="Gao Y."/>
            <person name="Liu J."/>
            <person name="Shao H."/>
            <person name="Ye R."/>
            <person name="Li L."/>
            <person name="Wei W."/>
            <person name="Wang X."/>
            <person name="Wang C."/>
            <person name="Yang T."/>
            <person name="Huo Q."/>
            <person name="Li W."/>
            <person name="Guo W."/>
            <person name="Chen H."/>
            <person name="Zhou L."/>
            <person name="Ni X."/>
            <person name="Tian J."/>
            <person name="Zhou Y."/>
            <person name="Sheng Y."/>
            <person name="Liu T."/>
            <person name="Pan Y."/>
            <person name="Xia L."/>
            <person name="Li J."/>
            <person name="Zhao F."/>
            <person name="Cao W."/>
        </authorList>
    </citation>
    <scope>NUCLEOTIDE SEQUENCE</scope>
    <source>
        <strain evidence="1">Hyas-2018</strain>
    </source>
</reference>
<sequence length="67" mass="7482">MARWAEQARVVPAAAMPLFGKSQKSPYELVKVLREAVLALERGDKKAEKRRQTCSQHSLCPLSSPCQ</sequence>
<protein>
    <submittedName>
        <fullName evidence="1">Uncharacterized protein</fullName>
    </submittedName>
</protein>
<evidence type="ECO:0000313" key="2">
    <source>
        <dbReference type="Proteomes" id="UP000821845"/>
    </source>
</evidence>
<comment type="caution">
    <text evidence="1">The sequence shown here is derived from an EMBL/GenBank/DDBJ whole genome shotgun (WGS) entry which is preliminary data.</text>
</comment>
<name>A0ACB7SY58_HYAAI</name>
<organism evidence="1 2">
    <name type="scientific">Hyalomma asiaticum</name>
    <name type="common">Tick</name>
    <dbReference type="NCBI Taxonomy" id="266040"/>
    <lineage>
        <taxon>Eukaryota</taxon>
        <taxon>Metazoa</taxon>
        <taxon>Ecdysozoa</taxon>
        <taxon>Arthropoda</taxon>
        <taxon>Chelicerata</taxon>
        <taxon>Arachnida</taxon>
        <taxon>Acari</taxon>
        <taxon>Parasitiformes</taxon>
        <taxon>Ixodida</taxon>
        <taxon>Ixodoidea</taxon>
        <taxon>Ixodidae</taxon>
        <taxon>Hyalomminae</taxon>
        <taxon>Hyalomma</taxon>
    </lineage>
</organism>
<accession>A0ACB7SY58</accession>
<dbReference type="EMBL" id="CM023482">
    <property type="protein sequence ID" value="KAH6938921.1"/>
    <property type="molecule type" value="Genomic_DNA"/>
</dbReference>